<gene>
    <name evidence="1" type="ORF">CTOB1V02_LOCUS7761</name>
</gene>
<dbReference type="SUPFAM" id="SSF56436">
    <property type="entry name" value="C-type lectin-like"/>
    <property type="match status" value="2"/>
</dbReference>
<sequence length="173" mass="19659">MKCFILQMAIIGLTLPSLETLELHESGKSREPIYPGQCTHPFVPIEGERCYFLSYGVIEHSWNDAKTICQWLHPEGILAEFHSMDELVDVTLFLGRDDAACTAWGELQWQDMPNENILPFICESPPNPRPVTLGCPPGFFLLGSSCYALVDDQKLSWDDAQILWKLGRRRETC</sequence>
<proteinExistence type="predicted"/>
<name>A0A7R8WGD5_9CRUS</name>
<dbReference type="AlphaFoldDB" id="A0A7R8WGD5"/>
<accession>A0A7R8WGD5</accession>
<dbReference type="InterPro" id="IPR016187">
    <property type="entry name" value="CTDL_fold"/>
</dbReference>
<organism evidence="1">
    <name type="scientific">Cyprideis torosa</name>
    <dbReference type="NCBI Taxonomy" id="163714"/>
    <lineage>
        <taxon>Eukaryota</taxon>
        <taxon>Metazoa</taxon>
        <taxon>Ecdysozoa</taxon>
        <taxon>Arthropoda</taxon>
        <taxon>Crustacea</taxon>
        <taxon>Oligostraca</taxon>
        <taxon>Ostracoda</taxon>
        <taxon>Podocopa</taxon>
        <taxon>Podocopida</taxon>
        <taxon>Cytherocopina</taxon>
        <taxon>Cytheroidea</taxon>
        <taxon>Cytherideidae</taxon>
        <taxon>Cyprideis</taxon>
    </lineage>
</organism>
<dbReference type="EMBL" id="OB662346">
    <property type="protein sequence ID" value="CAD7229896.1"/>
    <property type="molecule type" value="Genomic_DNA"/>
</dbReference>
<reference evidence="1" key="1">
    <citation type="submission" date="2020-11" db="EMBL/GenBank/DDBJ databases">
        <authorList>
            <person name="Tran Van P."/>
        </authorList>
    </citation>
    <scope>NUCLEOTIDE SEQUENCE</scope>
</reference>
<evidence type="ECO:0000313" key="1">
    <source>
        <dbReference type="EMBL" id="CAD7229896.1"/>
    </source>
</evidence>
<protein>
    <submittedName>
        <fullName evidence="1">Uncharacterized protein</fullName>
    </submittedName>
</protein>